<dbReference type="Pfam" id="PF06527">
    <property type="entry name" value="TniQ"/>
    <property type="match status" value="1"/>
</dbReference>
<evidence type="ECO:0000259" key="1">
    <source>
        <dbReference type="Pfam" id="PF06527"/>
    </source>
</evidence>
<dbReference type="RefSeq" id="WP_377496545.1">
    <property type="nucleotide sequence ID" value="NZ_JBHMDO010000030.1"/>
</dbReference>
<accession>A0ABV5KRL6</accession>
<dbReference type="Proteomes" id="UP001589747">
    <property type="component" value="Unassembled WGS sequence"/>
</dbReference>
<dbReference type="EMBL" id="JBHMDO010000030">
    <property type="protein sequence ID" value="MFB9327829.1"/>
    <property type="molecule type" value="Genomic_DNA"/>
</dbReference>
<dbReference type="InterPro" id="IPR009492">
    <property type="entry name" value="TniQ"/>
</dbReference>
<sequence>MFLIRPYIHPNETLTSYLFRLQRANLYARIGDTTEDLMFSWTNLIRNTFAEQCIKKVGLMTNQIKDSLRTLTFNGLLEQVGEEQFFKLTYREDVQYCPECIRETGCMMQEWSLRPNDICSTHRTKLLKSCSQCDGKITLWSIHKGYCKYCGLDYSQLSSIYRFSEKVTSIKVALNQVLLGQKQILIRDRKYSLPEFLQLGQYSFCLMRGLGSLVEDRREAGAKLSHSSINKFSNLLWMYEDFPLNYEATLDIFVRLRSGYERYAAKAQYERLFKYKCFSQIEEVYKAYWSRTINGRTTRGDDRGEVRSRYISKLRAAQILGIDYRHINKLIRCGIIKEQSSEKLLSEQEVMKLLAICTGKLSRERPRRLKIRDIYKKYPARGLNIVNIIQFIVCGFLQPEKSIEDATLKEVTFSEVELDACLQLLWAWKPKTNTKEVSIVENIKVEMGMATITAKGLILNGKVYTNAAMIKHQWFEHAEKFGEWQCPVGYFTESPEYIVLFDTKGLEVATSVEHQIAPDATVLEAYYEAMNKLKERFYEARNQRDRDW</sequence>
<name>A0ABV5KRL6_9BACL</name>
<organism evidence="2 3">
    <name type="scientific">Paenibacillus aurantiacus</name>
    <dbReference type="NCBI Taxonomy" id="1936118"/>
    <lineage>
        <taxon>Bacteria</taxon>
        <taxon>Bacillati</taxon>
        <taxon>Bacillota</taxon>
        <taxon>Bacilli</taxon>
        <taxon>Bacillales</taxon>
        <taxon>Paenibacillaceae</taxon>
        <taxon>Paenibacillus</taxon>
    </lineage>
</organism>
<proteinExistence type="predicted"/>
<evidence type="ECO:0000313" key="2">
    <source>
        <dbReference type="EMBL" id="MFB9327829.1"/>
    </source>
</evidence>
<protein>
    <submittedName>
        <fullName evidence="2">TniQ family protein</fullName>
    </submittedName>
</protein>
<comment type="caution">
    <text evidence="2">The sequence shown here is derived from an EMBL/GenBank/DDBJ whole genome shotgun (WGS) entry which is preliminary data.</text>
</comment>
<gene>
    <name evidence="2" type="ORF">ACFFSY_18025</name>
</gene>
<reference evidence="2 3" key="1">
    <citation type="submission" date="2024-09" db="EMBL/GenBank/DDBJ databases">
        <authorList>
            <person name="Sun Q."/>
            <person name="Mori K."/>
        </authorList>
    </citation>
    <scope>NUCLEOTIDE SEQUENCE [LARGE SCALE GENOMIC DNA]</scope>
    <source>
        <strain evidence="2 3">TISTR 2452</strain>
    </source>
</reference>
<keyword evidence="3" id="KW-1185">Reference proteome</keyword>
<evidence type="ECO:0000313" key="3">
    <source>
        <dbReference type="Proteomes" id="UP001589747"/>
    </source>
</evidence>
<feature type="domain" description="TniQ" evidence="1">
    <location>
        <begin position="4"/>
        <end position="126"/>
    </location>
</feature>